<evidence type="ECO:0000256" key="1">
    <source>
        <dbReference type="ARBA" id="ARBA00022614"/>
    </source>
</evidence>
<dbReference type="SMART" id="SM00369">
    <property type="entry name" value="LRR_TYP"/>
    <property type="match status" value="3"/>
</dbReference>
<dbReference type="SUPFAM" id="SSF52047">
    <property type="entry name" value="RNI-like"/>
    <property type="match status" value="1"/>
</dbReference>
<dbReference type="EMBL" id="HBGJ01014729">
    <property type="protein sequence ID" value="CAD9251086.1"/>
    <property type="molecule type" value="Transcribed_RNA"/>
</dbReference>
<evidence type="ECO:0000256" key="3">
    <source>
        <dbReference type="SAM" id="MobiDB-lite"/>
    </source>
</evidence>
<dbReference type="InterPro" id="IPR003591">
    <property type="entry name" value="Leu-rich_rpt_typical-subtyp"/>
</dbReference>
<name>A0A7S1TYR9_9STRA</name>
<dbReference type="GO" id="GO:0005737">
    <property type="term" value="C:cytoplasm"/>
    <property type="evidence" value="ECO:0007669"/>
    <property type="project" value="TreeGrafter"/>
</dbReference>
<keyword evidence="2" id="KW-0677">Repeat</keyword>
<dbReference type="Pfam" id="PF12799">
    <property type="entry name" value="LRR_4"/>
    <property type="match status" value="1"/>
</dbReference>
<sequence>MASSLNVSCMVTMLPPAKPTVKPRVYPKKSETETAEPLGRRRRGVQTPSDLLKRKVQRAVKQKQLDLSCPCRVMVDEDGAEPVTLDGLRRIPPRLFKVERLQELWLTNQTRLLKTGLPPKLPEYWPQLRILCISGCGLEELPLVRRLPSPRATDHAPNLSILAVPVPQVVTQLASLRCLYASRNKISTLPQELTKLEQLRELNLRKNEIEVFPAVVQDLPRLEVLNLADNELLTELPFSFSHSAGARGLVELDLAGTNVSQETADASVFELPHCLKLAFGNAAPISTAADSSARTCISPTRTSSNLDDEDQELLDVLYTRARRAKKAPKK</sequence>
<evidence type="ECO:0000313" key="4">
    <source>
        <dbReference type="EMBL" id="CAD9251086.1"/>
    </source>
</evidence>
<dbReference type="PANTHER" id="PTHR48051:SF1">
    <property type="entry name" value="RAS SUPPRESSOR PROTEIN 1"/>
    <property type="match status" value="1"/>
</dbReference>
<gene>
    <name evidence="4" type="ORF">PPAR1163_LOCUS9447</name>
</gene>
<proteinExistence type="predicted"/>
<feature type="region of interest" description="Disordered" evidence="3">
    <location>
        <begin position="21"/>
        <end position="46"/>
    </location>
</feature>
<evidence type="ECO:0000256" key="2">
    <source>
        <dbReference type="ARBA" id="ARBA00022737"/>
    </source>
</evidence>
<dbReference type="PANTHER" id="PTHR48051">
    <property type="match status" value="1"/>
</dbReference>
<dbReference type="Gene3D" id="3.80.10.10">
    <property type="entry name" value="Ribonuclease Inhibitor"/>
    <property type="match status" value="1"/>
</dbReference>
<dbReference type="InterPro" id="IPR025875">
    <property type="entry name" value="Leu-rich_rpt_4"/>
</dbReference>
<organism evidence="4">
    <name type="scientific">Phaeomonas parva</name>
    <dbReference type="NCBI Taxonomy" id="124430"/>
    <lineage>
        <taxon>Eukaryota</taxon>
        <taxon>Sar</taxon>
        <taxon>Stramenopiles</taxon>
        <taxon>Ochrophyta</taxon>
        <taxon>Pinguiophyceae</taxon>
        <taxon>Pinguiochrysidales</taxon>
        <taxon>Pinguiochrysidaceae</taxon>
        <taxon>Phaeomonas</taxon>
    </lineage>
</organism>
<dbReference type="AlphaFoldDB" id="A0A7S1TYR9"/>
<accession>A0A7S1TYR9</accession>
<keyword evidence="1" id="KW-0433">Leucine-rich repeat</keyword>
<protein>
    <submittedName>
        <fullName evidence="4">Uncharacterized protein</fullName>
    </submittedName>
</protein>
<dbReference type="InterPro" id="IPR032675">
    <property type="entry name" value="LRR_dom_sf"/>
</dbReference>
<dbReference type="InterPro" id="IPR050216">
    <property type="entry name" value="LRR_domain-containing"/>
</dbReference>
<reference evidence="4" key="1">
    <citation type="submission" date="2021-01" db="EMBL/GenBank/DDBJ databases">
        <authorList>
            <person name="Corre E."/>
            <person name="Pelletier E."/>
            <person name="Niang G."/>
            <person name="Scheremetjew M."/>
            <person name="Finn R."/>
            <person name="Kale V."/>
            <person name="Holt S."/>
            <person name="Cochrane G."/>
            <person name="Meng A."/>
            <person name="Brown T."/>
            <person name="Cohen L."/>
        </authorList>
    </citation>
    <scope>NUCLEOTIDE SEQUENCE</scope>
    <source>
        <strain evidence="4">CCMP2877</strain>
    </source>
</reference>